<dbReference type="EMBL" id="CM041547">
    <property type="protein sequence ID" value="KAI3359094.1"/>
    <property type="molecule type" value="Genomic_DNA"/>
</dbReference>
<reference evidence="1" key="1">
    <citation type="submission" date="2022-04" db="EMBL/GenBank/DDBJ databases">
        <title>Jade perch genome.</title>
        <authorList>
            <person name="Chao B."/>
        </authorList>
    </citation>
    <scope>NUCLEOTIDE SEQUENCE</scope>
    <source>
        <strain evidence="1">CB-2022</strain>
    </source>
</reference>
<evidence type="ECO:0000313" key="1">
    <source>
        <dbReference type="EMBL" id="KAI3359094.1"/>
    </source>
</evidence>
<accession>A0ACB8VUM3</accession>
<comment type="caution">
    <text evidence="1">The sequence shown here is derived from an EMBL/GenBank/DDBJ whole genome shotgun (WGS) entry which is preliminary data.</text>
</comment>
<organism evidence="1 2">
    <name type="scientific">Scortum barcoo</name>
    <name type="common">barcoo grunter</name>
    <dbReference type="NCBI Taxonomy" id="214431"/>
    <lineage>
        <taxon>Eukaryota</taxon>
        <taxon>Metazoa</taxon>
        <taxon>Chordata</taxon>
        <taxon>Craniata</taxon>
        <taxon>Vertebrata</taxon>
        <taxon>Euteleostomi</taxon>
        <taxon>Actinopterygii</taxon>
        <taxon>Neopterygii</taxon>
        <taxon>Teleostei</taxon>
        <taxon>Neoteleostei</taxon>
        <taxon>Acanthomorphata</taxon>
        <taxon>Eupercaria</taxon>
        <taxon>Centrarchiformes</taxon>
        <taxon>Terapontoidei</taxon>
        <taxon>Terapontidae</taxon>
        <taxon>Scortum</taxon>
    </lineage>
</organism>
<protein>
    <submittedName>
        <fullName evidence="1">Uncharacterized protein</fullName>
    </submittedName>
</protein>
<dbReference type="Proteomes" id="UP000831701">
    <property type="component" value="Chromosome 17"/>
</dbReference>
<keyword evidence="2" id="KW-1185">Reference proteome</keyword>
<evidence type="ECO:0000313" key="2">
    <source>
        <dbReference type="Proteomes" id="UP000831701"/>
    </source>
</evidence>
<name>A0ACB8VUM3_9TELE</name>
<gene>
    <name evidence="1" type="ORF">L3Q82_002634</name>
</gene>
<proteinExistence type="predicted"/>
<sequence>MEPAAVSSAAPTVETDCRALPLGWRSYTSPEGLKYYVNSSSKANGCHGSTKTGQSKETADVALRKPTANKQPPRRQGRSRSSDEPGPTPTPCQPT</sequence>